<reference evidence="2 3" key="2">
    <citation type="submission" date="2018-11" db="EMBL/GenBank/DDBJ databases">
        <authorList>
            <consortium name="Pathogen Informatics"/>
        </authorList>
    </citation>
    <scope>NUCLEOTIDE SEQUENCE [LARGE SCALE GENOMIC DNA]</scope>
</reference>
<organism evidence="4">
    <name type="scientific">Anisakis simplex</name>
    <name type="common">Herring worm</name>
    <dbReference type="NCBI Taxonomy" id="6269"/>
    <lineage>
        <taxon>Eukaryota</taxon>
        <taxon>Metazoa</taxon>
        <taxon>Ecdysozoa</taxon>
        <taxon>Nematoda</taxon>
        <taxon>Chromadorea</taxon>
        <taxon>Rhabditida</taxon>
        <taxon>Spirurina</taxon>
        <taxon>Ascaridomorpha</taxon>
        <taxon>Ascaridoidea</taxon>
        <taxon>Anisakidae</taxon>
        <taxon>Anisakis</taxon>
        <taxon>Anisakis simplex complex</taxon>
    </lineage>
</organism>
<dbReference type="EMBL" id="UYRR01031118">
    <property type="protein sequence ID" value="VDK46137.1"/>
    <property type="molecule type" value="Genomic_DNA"/>
</dbReference>
<dbReference type="Proteomes" id="UP000267096">
    <property type="component" value="Unassembled WGS sequence"/>
</dbReference>
<proteinExistence type="predicted"/>
<sequence>MASSFYLPIPKKVSVKQACGGTPDYELTLLPGWLVFSADNHYTKAQYAHFMIQNNESVPVVYRIRTKDDFEDRSFPQFSYCHGYLSPKGSDELTIFIPAKEHWPREVSDFAGRRHKVLIEHLTVPSSTTPPINASKMHKNSQHIVNCWFAKSPKNCLQAAADLSRIIFKFTPALTRTYCKLNFILPKLLTGTVQTERSNNQPSEVSTPSK</sequence>
<dbReference type="InterPro" id="IPR000535">
    <property type="entry name" value="MSP_dom"/>
</dbReference>
<dbReference type="PROSITE" id="PS50202">
    <property type="entry name" value="MSP"/>
    <property type="match status" value="1"/>
</dbReference>
<accession>A0A0M3JW30</accession>
<evidence type="ECO:0000313" key="3">
    <source>
        <dbReference type="Proteomes" id="UP000267096"/>
    </source>
</evidence>
<dbReference type="InterPro" id="IPR008962">
    <property type="entry name" value="PapD-like_sf"/>
</dbReference>
<dbReference type="AlphaFoldDB" id="A0A0M3JW30"/>
<name>A0A0M3JW30_ANISI</name>
<feature type="domain" description="MSP" evidence="1">
    <location>
        <begin position="26"/>
        <end position="166"/>
    </location>
</feature>
<keyword evidence="3" id="KW-1185">Reference proteome</keyword>
<gene>
    <name evidence="2" type="ORF">ASIM_LOCUS11935</name>
</gene>
<evidence type="ECO:0000259" key="1">
    <source>
        <dbReference type="PROSITE" id="PS50202"/>
    </source>
</evidence>
<evidence type="ECO:0000313" key="2">
    <source>
        <dbReference type="EMBL" id="VDK46137.1"/>
    </source>
</evidence>
<dbReference type="OrthoDB" id="5783490at2759"/>
<dbReference type="SUPFAM" id="SSF49354">
    <property type="entry name" value="PapD-like"/>
    <property type="match status" value="1"/>
</dbReference>
<evidence type="ECO:0000313" key="4">
    <source>
        <dbReference type="WBParaSite" id="ASIM_0001246901-mRNA-1"/>
    </source>
</evidence>
<dbReference type="WBParaSite" id="ASIM_0001246901-mRNA-1">
    <property type="protein sequence ID" value="ASIM_0001246901-mRNA-1"/>
    <property type="gene ID" value="ASIM_0001246901"/>
</dbReference>
<reference evidence="4" key="1">
    <citation type="submission" date="2017-02" db="UniProtKB">
        <authorList>
            <consortium name="WormBaseParasite"/>
        </authorList>
    </citation>
    <scope>IDENTIFICATION</scope>
</reference>
<protein>
    <submittedName>
        <fullName evidence="4">Major sperm protein (inferred by orthology to a C. elegans protein)</fullName>
    </submittedName>
</protein>